<proteinExistence type="predicted"/>
<keyword evidence="2" id="KW-0539">Nucleus</keyword>
<name>A0A2A2M0Z9_9BILA</name>
<dbReference type="InterPro" id="IPR013894">
    <property type="entry name" value="RMI1_OB"/>
</dbReference>
<comment type="subcellular location">
    <subcellularLocation>
        <location evidence="1">Nucleus</location>
    </subcellularLocation>
</comment>
<feature type="compositionally biased region" description="Low complexity" evidence="3">
    <location>
        <begin position="313"/>
        <end position="330"/>
    </location>
</feature>
<gene>
    <name evidence="5" type="ORF">WR25_05820</name>
</gene>
<feature type="compositionally biased region" description="Gly residues" evidence="3">
    <location>
        <begin position="364"/>
        <end position="375"/>
    </location>
</feature>
<dbReference type="GO" id="GO:0005634">
    <property type="term" value="C:nucleus"/>
    <property type="evidence" value="ECO:0007669"/>
    <property type="project" value="UniProtKB-SubCell"/>
</dbReference>
<evidence type="ECO:0000256" key="3">
    <source>
        <dbReference type="SAM" id="MobiDB-lite"/>
    </source>
</evidence>
<feature type="domain" description="Tudor" evidence="4">
    <location>
        <begin position="471"/>
        <end position="522"/>
    </location>
</feature>
<dbReference type="PROSITE" id="PS50304">
    <property type="entry name" value="TUDOR"/>
    <property type="match status" value="1"/>
</dbReference>
<organism evidence="5 6">
    <name type="scientific">Diploscapter pachys</name>
    <dbReference type="NCBI Taxonomy" id="2018661"/>
    <lineage>
        <taxon>Eukaryota</taxon>
        <taxon>Metazoa</taxon>
        <taxon>Ecdysozoa</taxon>
        <taxon>Nematoda</taxon>
        <taxon>Chromadorea</taxon>
        <taxon>Rhabditida</taxon>
        <taxon>Rhabditina</taxon>
        <taxon>Rhabditomorpha</taxon>
        <taxon>Rhabditoidea</taxon>
        <taxon>Rhabditidae</taxon>
        <taxon>Diploscapter</taxon>
    </lineage>
</organism>
<dbReference type="EMBL" id="LIAE01006263">
    <property type="protein sequence ID" value="PAV92128.1"/>
    <property type="molecule type" value="Genomic_DNA"/>
</dbReference>
<feature type="compositionally biased region" description="Basic and acidic residues" evidence="3">
    <location>
        <begin position="246"/>
        <end position="258"/>
    </location>
</feature>
<dbReference type="AlphaFoldDB" id="A0A2A2M0Z9"/>
<dbReference type="InterPro" id="IPR002999">
    <property type="entry name" value="Tudor"/>
</dbReference>
<feature type="compositionally biased region" description="Low complexity" evidence="3">
    <location>
        <begin position="414"/>
        <end position="431"/>
    </location>
</feature>
<comment type="caution">
    <text evidence="5">The sequence shown here is derived from an EMBL/GenBank/DDBJ whole genome shotgun (WGS) entry which is preliminary data.</text>
</comment>
<protein>
    <recommendedName>
        <fullName evidence="4">Tudor domain-containing protein</fullName>
    </recommendedName>
</protein>
<evidence type="ECO:0000313" key="5">
    <source>
        <dbReference type="EMBL" id="PAV92128.1"/>
    </source>
</evidence>
<dbReference type="OrthoDB" id="434939at2759"/>
<dbReference type="STRING" id="2018661.A0A2A2M0Z9"/>
<sequence length="522" mass="57280">MDVGWHLNESLLPSLLKNTPSDKKKLYAELCDLDMRSYGLPCISDAANKEKGTFEGPVVLQLVRYRNASVPKIKDGSTSARDCVIRVHLTDGQQAISGLFFGENCPISADTPPGTKLLLNGKIQLESSFLLLNRSNCTVLGGKVPQLIEKWNIENSAFRESMGPRKSENTAPKWISFGKQIDPGGAQTPRNFKANDVIKSAINKEKEPGESDDFDKARKETINAAKEEAAGKKTFAAPNVNIPQPVKKEEPRPARVEKPAPATEQNERKGKFGRRGRRGDDEDDRPVPAEFARPSGPTTLFDFIAPSVGESFPQNSAPAPAAPSYNQNQNYAGRNNSYQNNRQTPQSGGQRQGYSGRGGRQDGGRQGPGNQGHQGGFQQRDNRRGGRQDAAVREGNAGNTGGRYRNMQFENSNRRQQNYSQNQGQSQSQYRAPPPALMASDFPSVNETTNALSQMSMGGQGQGRGRNQTPRWKVGDRCKAPWDDGAYYLARIIRLGPQEMCSVEFDGYGNVSTLPIAVLVYN</sequence>
<dbReference type="Proteomes" id="UP000218231">
    <property type="component" value="Unassembled WGS sequence"/>
</dbReference>
<dbReference type="SMART" id="SM01161">
    <property type="entry name" value="DUF1767"/>
    <property type="match status" value="1"/>
</dbReference>
<keyword evidence="6" id="KW-1185">Reference proteome</keyword>
<dbReference type="SUPFAM" id="SSF63748">
    <property type="entry name" value="Tudor/PWWP/MBT"/>
    <property type="match status" value="1"/>
</dbReference>
<dbReference type="PANTHER" id="PTHR13681:SF24">
    <property type="entry name" value="TUDOR DOMAIN-CONTAINING PROTEIN 3"/>
    <property type="match status" value="1"/>
</dbReference>
<evidence type="ECO:0000256" key="2">
    <source>
        <dbReference type="ARBA" id="ARBA00023242"/>
    </source>
</evidence>
<accession>A0A2A2M0Z9</accession>
<feature type="region of interest" description="Disordered" evidence="3">
    <location>
        <begin position="227"/>
        <end position="442"/>
    </location>
</feature>
<evidence type="ECO:0000259" key="4">
    <source>
        <dbReference type="PROSITE" id="PS50304"/>
    </source>
</evidence>
<reference evidence="5 6" key="1">
    <citation type="journal article" date="2017" name="Curr. Biol.">
        <title>Genome architecture and evolution of a unichromosomal asexual nematode.</title>
        <authorList>
            <person name="Fradin H."/>
            <person name="Zegar C."/>
            <person name="Gutwein M."/>
            <person name="Lucas J."/>
            <person name="Kovtun M."/>
            <person name="Corcoran D."/>
            <person name="Baugh L.R."/>
            <person name="Kiontke K."/>
            <person name="Gunsalus K."/>
            <person name="Fitch D.H."/>
            <person name="Piano F."/>
        </authorList>
    </citation>
    <scope>NUCLEOTIDE SEQUENCE [LARGE SCALE GENOMIC DNA]</scope>
    <source>
        <strain evidence="5">PF1309</strain>
    </source>
</reference>
<dbReference type="Gene3D" id="2.40.50.770">
    <property type="entry name" value="RecQ-mediated genome instability protein Rmi1, C-terminal domain"/>
    <property type="match status" value="1"/>
</dbReference>
<dbReference type="SMART" id="SM00333">
    <property type="entry name" value="TUDOR"/>
    <property type="match status" value="1"/>
</dbReference>
<dbReference type="InterPro" id="IPR042470">
    <property type="entry name" value="RMI1_N_C_sf"/>
</dbReference>
<dbReference type="PANTHER" id="PTHR13681">
    <property type="entry name" value="SURVIVAL OF MOTOR NEURON-RELATED-SPLICING FACTOR 30-RELATED"/>
    <property type="match status" value="1"/>
</dbReference>
<feature type="compositionally biased region" description="Basic and acidic residues" evidence="3">
    <location>
        <begin position="380"/>
        <end position="392"/>
    </location>
</feature>
<feature type="region of interest" description="Disordered" evidence="3">
    <location>
        <begin position="454"/>
        <end position="473"/>
    </location>
</feature>
<evidence type="ECO:0000313" key="6">
    <source>
        <dbReference type="Proteomes" id="UP000218231"/>
    </source>
</evidence>
<dbReference type="Pfam" id="PF08585">
    <property type="entry name" value="RMI1_N_C"/>
    <property type="match status" value="1"/>
</dbReference>
<dbReference type="Gene3D" id="2.30.30.140">
    <property type="match status" value="1"/>
</dbReference>
<evidence type="ECO:0000256" key="1">
    <source>
        <dbReference type="ARBA" id="ARBA00004123"/>
    </source>
</evidence>
<feature type="compositionally biased region" description="Polar residues" evidence="3">
    <location>
        <begin position="331"/>
        <end position="347"/>
    </location>
</feature>